<organism evidence="1">
    <name type="scientific">marine metagenome</name>
    <dbReference type="NCBI Taxonomy" id="408172"/>
    <lineage>
        <taxon>unclassified sequences</taxon>
        <taxon>metagenomes</taxon>
        <taxon>ecological metagenomes</taxon>
    </lineage>
</organism>
<reference evidence="1" key="1">
    <citation type="submission" date="2018-05" db="EMBL/GenBank/DDBJ databases">
        <authorList>
            <person name="Lanie J.A."/>
            <person name="Ng W.-L."/>
            <person name="Kazmierczak K.M."/>
            <person name="Andrzejewski T.M."/>
            <person name="Davidsen T.M."/>
            <person name="Wayne K.J."/>
            <person name="Tettelin H."/>
            <person name="Glass J.I."/>
            <person name="Rusch D."/>
            <person name="Podicherti R."/>
            <person name="Tsui H.-C.T."/>
            <person name="Winkler M.E."/>
        </authorList>
    </citation>
    <scope>NUCLEOTIDE SEQUENCE</scope>
</reference>
<protein>
    <submittedName>
        <fullName evidence="1">Uncharacterized protein</fullName>
    </submittedName>
</protein>
<proteinExistence type="predicted"/>
<dbReference type="AlphaFoldDB" id="A0A382LEM5"/>
<sequence length="216" mass="23955">MKTPMSVPLFVFSCFVAFGLAAPSIAESQWDKAAAANYMDERQAWWIDWPVAARDQNTVCQSCHTTVPYLLARPALRHALGEVGLTLPEARLISDTRKRVTMWNEVDPFYPDQTFGLPKSSESRGTEAILNAFVLASRDAQEGYLASETMQAFENLWDLQFTRGEGRGAWAWLYFDLAPWESEGASYFGAALAAVAVGMAPESYAESPEVQEPLSL</sequence>
<name>A0A382LEM5_9ZZZZ</name>
<evidence type="ECO:0000313" key="1">
    <source>
        <dbReference type="EMBL" id="SVC34325.1"/>
    </source>
</evidence>
<gene>
    <name evidence="1" type="ORF">METZ01_LOCUS287179</name>
</gene>
<dbReference type="EMBL" id="UINC01086136">
    <property type="protein sequence ID" value="SVC34325.1"/>
    <property type="molecule type" value="Genomic_DNA"/>
</dbReference>
<accession>A0A382LEM5</accession>
<feature type="non-terminal residue" evidence="1">
    <location>
        <position position="216"/>
    </location>
</feature>